<evidence type="ECO:0000313" key="3">
    <source>
        <dbReference type="Proteomes" id="UP000180043"/>
    </source>
</evidence>
<comment type="caution">
    <text evidence="2">The sequence shown here is derived from an EMBL/GenBank/DDBJ whole genome shotgun (WGS) entry which is preliminary data.</text>
</comment>
<accession>A0A1S1LHM7</accession>
<dbReference type="AlphaFoldDB" id="A0A1S1LHM7"/>
<feature type="region of interest" description="Disordered" evidence="1">
    <location>
        <begin position="79"/>
        <end position="101"/>
    </location>
</feature>
<dbReference type="Proteomes" id="UP000180043">
    <property type="component" value="Unassembled WGS sequence"/>
</dbReference>
<dbReference type="RefSeq" id="WP_070947825.1">
    <property type="nucleotide sequence ID" value="NZ_MLIQ01000042.1"/>
</dbReference>
<evidence type="ECO:0000256" key="1">
    <source>
        <dbReference type="SAM" id="MobiDB-lite"/>
    </source>
</evidence>
<protein>
    <submittedName>
        <fullName evidence="2">Uncharacterized protein</fullName>
    </submittedName>
</protein>
<evidence type="ECO:0000313" key="2">
    <source>
        <dbReference type="EMBL" id="OHU47207.1"/>
    </source>
</evidence>
<gene>
    <name evidence="2" type="ORF">BKG82_26490</name>
</gene>
<proteinExistence type="predicted"/>
<organism evidence="2 3">
    <name type="scientific">Mycobacteroides chelonae</name>
    <name type="common">Mycobacterium chelonae</name>
    <dbReference type="NCBI Taxonomy" id="1774"/>
    <lineage>
        <taxon>Bacteria</taxon>
        <taxon>Bacillati</taxon>
        <taxon>Actinomycetota</taxon>
        <taxon>Actinomycetes</taxon>
        <taxon>Mycobacteriales</taxon>
        <taxon>Mycobacteriaceae</taxon>
        <taxon>Mycobacteroides</taxon>
    </lineage>
</organism>
<sequence>MKAYLYASAEGAAAGILAPRFMDIADLYRRGFLDDDSTVWVNAEAPDSSMWALTDRSEYIYLHHAARPGYVRRNTSGRLRWGRNNDGSKDTPEVDLEPESIPGGADTPVTLIVKHRYPREPLKVIDGAALAKMHNGTWASGNRTVIDLPAYVPVQRQPVSEYEINHARHHGARFLMKTLSAANAEALRNNLQLHACEIPAERLQEINAHMDAVERYADSHVLDLFGRYLNQNSGPDAAVLFGQMRQEYADRPAAELFGRLRAETDRLHHGAGGADDQS</sequence>
<dbReference type="EMBL" id="MLIQ01000042">
    <property type="protein sequence ID" value="OHU47207.1"/>
    <property type="molecule type" value="Genomic_DNA"/>
</dbReference>
<name>A0A1S1LHM7_MYCCH</name>
<reference evidence="2 3" key="1">
    <citation type="submission" date="2016-10" db="EMBL/GenBank/DDBJ databases">
        <title>Evaluation of Human, Veterinary and Environmental Mycobacterium chelonae Isolates by Core Genome Phylogenomic Analysis, Targeted Gene Comparison, and Anti-microbial Susceptibility Patterns: A Tale of Mistaken Identities.</title>
        <authorList>
            <person name="Fogelson S.B."/>
            <person name="Camus A.C."/>
            <person name="Lorenz W."/>
            <person name="Vasireddy R."/>
            <person name="Vasireddy S."/>
            <person name="Smith T."/>
            <person name="Brown-Elliott B.A."/>
            <person name="Wallace R.J.Jr."/>
            <person name="Hasan N.A."/>
            <person name="Reischl U."/>
            <person name="Sanchez S."/>
        </authorList>
    </citation>
    <scope>NUCLEOTIDE SEQUENCE [LARGE SCALE GENOMIC DNA]</scope>
    <source>
        <strain evidence="2 3">15515</strain>
    </source>
</reference>